<dbReference type="GO" id="GO:0003690">
    <property type="term" value="F:double-stranded DNA binding"/>
    <property type="evidence" value="ECO:0007669"/>
    <property type="project" value="TreeGrafter"/>
</dbReference>
<feature type="domain" description="YDG" evidence="5">
    <location>
        <begin position="296"/>
        <end position="450"/>
    </location>
</feature>
<evidence type="ECO:0000313" key="7">
    <source>
        <dbReference type="Proteomes" id="UP000077202"/>
    </source>
</evidence>
<dbReference type="EMBL" id="LVLJ01003422">
    <property type="protein sequence ID" value="OAE21525.1"/>
    <property type="molecule type" value="Genomic_DNA"/>
</dbReference>
<proteinExistence type="predicted"/>
<feature type="region of interest" description="Disordered" evidence="4">
    <location>
        <begin position="151"/>
        <end position="234"/>
    </location>
</feature>
<feature type="compositionally biased region" description="Low complexity" evidence="4">
    <location>
        <begin position="51"/>
        <end position="63"/>
    </location>
</feature>
<dbReference type="GO" id="GO:0005634">
    <property type="term" value="C:nucleus"/>
    <property type="evidence" value="ECO:0007669"/>
    <property type="project" value="UniProtKB-SubCell"/>
</dbReference>
<dbReference type="PANTHER" id="PTHR45660">
    <property type="entry name" value="HISTONE-LYSINE N-METHYLTRANSFERASE SETMAR"/>
    <property type="match status" value="1"/>
</dbReference>
<dbReference type="InterPro" id="IPR036987">
    <property type="entry name" value="SRA-YDG_sf"/>
</dbReference>
<comment type="subcellular location">
    <subcellularLocation>
        <location evidence="1">Chromosome</location>
    </subcellularLocation>
    <subcellularLocation>
        <location evidence="3">Nucleus</location>
    </subcellularLocation>
</comment>
<dbReference type="SUPFAM" id="SSF88697">
    <property type="entry name" value="PUA domain-like"/>
    <property type="match status" value="1"/>
</dbReference>
<name>A0A176VNH7_MARPO</name>
<dbReference type="SMART" id="SM00466">
    <property type="entry name" value="SRA"/>
    <property type="match status" value="1"/>
</dbReference>
<reference evidence="6" key="1">
    <citation type="submission" date="2016-03" db="EMBL/GenBank/DDBJ databases">
        <title>Mechanisms controlling the formation of the plant cell surface in tip-growing cells are functionally conserved among land plants.</title>
        <authorList>
            <person name="Honkanen S."/>
            <person name="Jones V.A."/>
            <person name="Morieri G."/>
            <person name="Champion C."/>
            <person name="Hetherington A.J."/>
            <person name="Kelly S."/>
            <person name="Saint-Marcoux D."/>
            <person name="Proust H."/>
            <person name="Prescott H."/>
            <person name="Dolan L."/>
        </authorList>
    </citation>
    <scope>NUCLEOTIDE SEQUENCE [LARGE SCALE GENOMIC DNA]</scope>
    <source>
        <tissue evidence="6">Whole gametophyte</tissue>
    </source>
</reference>
<evidence type="ECO:0000259" key="5">
    <source>
        <dbReference type="PROSITE" id="PS51015"/>
    </source>
</evidence>
<evidence type="ECO:0000256" key="4">
    <source>
        <dbReference type="SAM" id="MobiDB-lite"/>
    </source>
</evidence>
<protein>
    <recommendedName>
        <fullName evidence="5">YDG domain-containing protein</fullName>
    </recommendedName>
</protein>
<evidence type="ECO:0000256" key="3">
    <source>
        <dbReference type="PROSITE-ProRule" id="PRU00358"/>
    </source>
</evidence>
<dbReference type="PROSITE" id="PS51015">
    <property type="entry name" value="YDG"/>
    <property type="match status" value="1"/>
</dbReference>
<feature type="compositionally biased region" description="Polar residues" evidence="4">
    <location>
        <begin position="97"/>
        <end position="108"/>
    </location>
</feature>
<evidence type="ECO:0000313" key="6">
    <source>
        <dbReference type="EMBL" id="OAE21525.1"/>
    </source>
</evidence>
<feature type="compositionally biased region" description="Basic and acidic residues" evidence="4">
    <location>
        <begin position="191"/>
        <end position="234"/>
    </location>
</feature>
<dbReference type="GO" id="GO:0042054">
    <property type="term" value="F:histone methyltransferase activity"/>
    <property type="evidence" value="ECO:0007669"/>
    <property type="project" value="TreeGrafter"/>
</dbReference>
<evidence type="ECO:0000256" key="2">
    <source>
        <dbReference type="ARBA" id="ARBA00023242"/>
    </source>
</evidence>
<dbReference type="AlphaFoldDB" id="A0A176VNH7"/>
<feature type="region of interest" description="Disordered" evidence="4">
    <location>
        <begin position="84"/>
        <end position="108"/>
    </location>
</feature>
<feature type="compositionally biased region" description="Polar residues" evidence="4">
    <location>
        <begin position="20"/>
        <end position="29"/>
    </location>
</feature>
<keyword evidence="7" id="KW-1185">Reference proteome</keyword>
<accession>A0A176VNH7</accession>
<dbReference type="Pfam" id="PF02182">
    <property type="entry name" value="SAD_SRA"/>
    <property type="match status" value="1"/>
</dbReference>
<dbReference type="InterPro" id="IPR051357">
    <property type="entry name" value="H3K9_HMTase_SUVAR3-9"/>
</dbReference>
<dbReference type="Gene3D" id="2.30.280.10">
    <property type="entry name" value="SRA-YDG"/>
    <property type="match status" value="1"/>
</dbReference>
<comment type="caution">
    <text evidence="6">The sequence shown here is derived from an EMBL/GenBank/DDBJ whole genome shotgun (WGS) entry which is preliminary data.</text>
</comment>
<dbReference type="InterPro" id="IPR003105">
    <property type="entry name" value="SRA_YDG"/>
</dbReference>
<dbReference type="InterPro" id="IPR015947">
    <property type="entry name" value="PUA-like_sf"/>
</dbReference>
<feature type="compositionally biased region" description="Basic and acidic residues" evidence="4">
    <location>
        <begin position="32"/>
        <end position="45"/>
    </location>
</feature>
<feature type="region of interest" description="Disordered" evidence="4">
    <location>
        <begin position="1"/>
        <end position="66"/>
    </location>
</feature>
<dbReference type="Proteomes" id="UP000077202">
    <property type="component" value="Unassembled WGS sequence"/>
</dbReference>
<dbReference type="PANTHER" id="PTHR45660:SF13">
    <property type="entry name" value="HISTONE-LYSINE N-METHYLTRANSFERASE SETMAR"/>
    <property type="match status" value="1"/>
</dbReference>
<sequence length="466" mass="52557">MGDQVDTSNEYEENPYFQILSRTQRSSSAGRGIKDVQRQSREKPRAKISRSKSSMSNTSSTASQYQEILGRDVGSYCWFRPEQKRVDETDSEEVPGETSSSSIKACSDSRSAFLEKTRAWMQKYVSDRQGTPPITRTVDSDEISSAIVPSAETSVSTKALKKPGVTTSTLPQTYLKEKMPEDQTSELEMSPDDHKPAEDKDKDPVGPRRELVKDTLERRELAEDKDKDPVGPRRELVKDTLERRELVKDTLETFQRIWEFMENEAEDVTPKRRRSDMRVAAKMRESKLTLEEDIIGEVEGVEVGDTFSWRAEMAVIGLHKELVAGINVVKRSESEGGPIATSVVFGAASSYSDNIYQDSSTDRCVYSGEGGLPSKSKDSTGYRDQTLTGGNLALKRTADQKIPLRVIRGLKKVERKDDRKYIYDGLYEIIAYQYDTGVNGNKVYNTGHRSLRYEAASQCRKCHKIE</sequence>
<organism evidence="6 7">
    <name type="scientific">Marchantia polymorpha subsp. ruderalis</name>
    <dbReference type="NCBI Taxonomy" id="1480154"/>
    <lineage>
        <taxon>Eukaryota</taxon>
        <taxon>Viridiplantae</taxon>
        <taxon>Streptophyta</taxon>
        <taxon>Embryophyta</taxon>
        <taxon>Marchantiophyta</taxon>
        <taxon>Marchantiopsida</taxon>
        <taxon>Marchantiidae</taxon>
        <taxon>Marchantiales</taxon>
        <taxon>Marchantiaceae</taxon>
        <taxon>Marchantia</taxon>
    </lineage>
</organism>
<evidence type="ECO:0000256" key="1">
    <source>
        <dbReference type="ARBA" id="ARBA00004286"/>
    </source>
</evidence>
<dbReference type="GO" id="GO:0005694">
    <property type="term" value="C:chromosome"/>
    <property type="evidence" value="ECO:0007669"/>
    <property type="project" value="UniProtKB-SubCell"/>
</dbReference>
<gene>
    <name evidence="6" type="ORF">AXG93_2116s1410</name>
</gene>
<keyword evidence="2 3" id="KW-0539">Nucleus</keyword>